<dbReference type="Proteomes" id="UP000694864">
    <property type="component" value="Chromosome 10"/>
</dbReference>
<reference evidence="6" key="2">
    <citation type="submission" date="2025-08" db="UniProtKB">
        <authorList>
            <consortium name="RefSeq"/>
        </authorList>
    </citation>
    <scope>IDENTIFICATION</scope>
    <source>
        <tissue evidence="6">Leaf</tissue>
    </source>
</reference>
<dbReference type="InterPro" id="IPR032675">
    <property type="entry name" value="LRR_dom_sf"/>
</dbReference>
<dbReference type="Pfam" id="PF07725">
    <property type="entry name" value="LRR_3"/>
    <property type="match status" value="1"/>
</dbReference>
<dbReference type="InterPro" id="IPR000157">
    <property type="entry name" value="TIR_dom"/>
</dbReference>
<dbReference type="PRINTS" id="PR00364">
    <property type="entry name" value="DISEASERSIST"/>
</dbReference>
<dbReference type="InterPro" id="IPR036390">
    <property type="entry name" value="WH_DNA-bd_sf"/>
</dbReference>
<dbReference type="PANTHER" id="PTHR11017:SF549">
    <property type="entry name" value="DISEASE RESISTANCE PROTEIN RPP2A"/>
    <property type="match status" value="1"/>
</dbReference>
<dbReference type="Gene3D" id="3.80.10.10">
    <property type="entry name" value="Ribonuclease Inhibitor"/>
    <property type="match status" value="2"/>
</dbReference>
<dbReference type="InterPro" id="IPR042197">
    <property type="entry name" value="Apaf_helical"/>
</dbReference>
<dbReference type="InterPro" id="IPR058192">
    <property type="entry name" value="WHD_ROQ1-like"/>
</dbReference>
<dbReference type="Gene3D" id="1.10.8.430">
    <property type="entry name" value="Helical domain of apoptotic protease-activating factors"/>
    <property type="match status" value="1"/>
</dbReference>
<evidence type="ECO:0000256" key="3">
    <source>
        <dbReference type="ARBA" id="ARBA00022821"/>
    </source>
</evidence>
<dbReference type="GeneID" id="104720236"/>
<organism evidence="5 6">
    <name type="scientific">Camelina sativa</name>
    <name type="common">False flax</name>
    <name type="synonym">Myagrum sativum</name>
    <dbReference type="NCBI Taxonomy" id="90675"/>
    <lineage>
        <taxon>Eukaryota</taxon>
        <taxon>Viridiplantae</taxon>
        <taxon>Streptophyta</taxon>
        <taxon>Embryophyta</taxon>
        <taxon>Tracheophyta</taxon>
        <taxon>Spermatophyta</taxon>
        <taxon>Magnoliopsida</taxon>
        <taxon>eudicotyledons</taxon>
        <taxon>Gunneridae</taxon>
        <taxon>Pentapetalae</taxon>
        <taxon>rosids</taxon>
        <taxon>malvids</taxon>
        <taxon>Brassicales</taxon>
        <taxon>Brassicaceae</taxon>
        <taxon>Camelineae</taxon>
        <taxon>Camelina</taxon>
    </lineage>
</organism>
<keyword evidence="1" id="KW-0433">Leucine-rich repeat</keyword>
<evidence type="ECO:0000313" key="6">
    <source>
        <dbReference type="RefSeq" id="XP_010436479.2"/>
    </source>
</evidence>
<dbReference type="SUPFAM" id="SSF52540">
    <property type="entry name" value="P-loop containing nucleoside triphosphate hydrolases"/>
    <property type="match status" value="1"/>
</dbReference>
<dbReference type="InterPro" id="IPR011713">
    <property type="entry name" value="Leu-rich_rpt_3"/>
</dbReference>
<gene>
    <name evidence="6" type="primary">LOC104720236</name>
</gene>
<dbReference type="RefSeq" id="XP_010436479.2">
    <property type="nucleotide sequence ID" value="XM_010438177.2"/>
</dbReference>
<evidence type="ECO:0000259" key="4">
    <source>
        <dbReference type="PROSITE" id="PS50104"/>
    </source>
</evidence>
<dbReference type="Pfam" id="PF01582">
    <property type="entry name" value="TIR"/>
    <property type="match status" value="1"/>
</dbReference>
<name>A0ABM0U678_CAMSA</name>
<sequence length="730" mass="83048">MNFDCVYASIKLSQPFFLEMLYRSSVGIMVLSNSFASSQSFLDHLVAITEHWKAKDFVIIPVYFKISLSDICRLENRFEKVYLQYLNSPLPDRVQKWKAAMAGIASINGHEWKKETEFMLAEEVVRNACSRLYLNNNKNLDRILVLLNHSQPTTDAEIVGIWGMAGIGKTTVAREVFNILTPQYDLCYFLQDFYLMGQMKGLRQMRDDFYSKVFEEEKQSIGACDVKPSFMRDRFHKKTILVVLDDVDNAKDAEIVVGGFGWFSDGHRIILTSRRKQILIQCKVRKPYEIQKLNEFESFRLCKQYLIKGSVVISELISCSSGIPLALNVLGSAVSKQHINNMKSHLESLRRNPPTQIQEAFRRSFDGLDENEKNIFLDLACFFKGENKDYVVQLLDGCGFFTYLGICELIDESLISLLENRIEIPIPFQDMGRFIVHEEDEDPCERSRLWDSKDIADVLTNSSGTEAIESIFLDAAGLTCELSPTEFDKMSKLRLLKFYCSTSGNQCKLTLLQGLDTLPDELSLLHWENYPLQYLPQKYNPVNLVEVNMPYSNMEKLWEGKKNLKKLRKIKLSHSRYLTDILTLSEAMNLEHIDLAGCTSLVDISTSIARCAKLVSLNMKGCSHLRILSTMVDLTSLKLLNLSGCSQLEEIQDLAPNLKELYLAGTPIRELPLSIENLTDLFTLDLENCTNLQKLPFGISNSISIFELKLSGCTSLEILPKIDASDSGLS</sequence>
<keyword evidence="5" id="KW-1185">Reference proteome</keyword>
<evidence type="ECO:0000256" key="2">
    <source>
        <dbReference type="ARBA" id="ARBA00022737"/>
    </source>
</evidence>
<dbReference type="PROSITE" id="PS50104">
    <property type="entry name" value="TIR"/>
    <property type="match status" value="1"/>
</dbReference>
<dbReference type="Gene3D" id="3.40.50.300">
    <property type="entry name" value="P-loop containing nucleotide triphosphate hydrolases"/>
    <property type="match status" value="1"/>
</dbReference>
<dbReference type="PANTHER" id="PTHR11017">
    <property type="entry name" value="LEUCINE-RICH REPEAT-CONTAINING PROTEIN"/>
    <property type="match status" value="1"/>
</dbReference>
<accession>A0ABM0U678</accession>
<dbReference type="SUPFAM" id="SSF52058">
    <property type="entry name" value="L domain-like"/>
    <property type="match status" value="1"/>
</dbReference>
<feature type="domain" description="TIR" evidence="4">
    <location>
        <begin position="1"/>
        <end position="132"/>
    </location>
</feature>
<dbReference type="InterPro" id="IPR035897">
    <property type="entry name" value="Toll_tir_struct_dom_sf"/>
</dbReference>
<dbReference type="SUPFAM" id="SSF46785">
    <property type="entry name" value="Winged helix' DNA-binding domain"/>
    <property type="match status" value="1"/>
</dbReference>
<dbReference type="InterPro" id="IPR044974">
    <property type="entry name" value="Disease_R_plants"/>
</dbReference>
<evidence type="ECO:0000313" key="5">
    <source>
        <dbReference type="Proteomes" id="UP000694864"/>
    </source>
</evidence>
<proteinExistence type="predicted"/>
<dbReference type="Pfam" id="PF23282">
    <property type="entry name" value="WHD_ROQ1"/>
    <property type="match status" value="1"/>
</dbReference>
<dbReference type="SUPFAM" id="SSF52200">
    <property type="entry name" value="Toll/Interleukin receptor TIR domain"/>
    <property type="match status" value="1"/>
</dbReference>
<dbReference type="Gene3D" id="3.40.50.10140">
    <property type="entry name" value="Toll/interleukin-1 receptor homology (TIR) domain"/>
    <property type="match status" value="1"/>
</dbReference>
<evidence type="ECO:0000256" key="1">
    <source>
        <dbReference type="ARBA" id="ARBA00022614"/>
    </source>
</evidence>
<dbReference type="InterPro" id="IPR027417">
    <property type="entry name" value="P-loop_NTPase"/>
</dbReference>
<reference evidence="5" key="1">
    <citation type="journal article" date="2014" name="Nat. Commun.">
        <title>The emerging biofuel crop Camelina sativa retains a highly undifferentiated hexaploid genome structure.</title>
        <authorList>
            <person name="Kagale S."/>
            <person name="Koh C."/>
            <person name="Nixon J."/>
            <person name="Bollina V."/>
            <person name="Clarke W.E."/>
            <person name="Tuteja R."/>
            <person name="Spillane C."/>
            <person name="Robinson S.J."/>
            <person name="Links M.G."/>
            <person name="Clarke C."/>
            <person name="Higgins E.E."/>
            <person name="Huebert T."/>
            <person name="Sharpe A.G."/>
            <person name="Parkin I.A."/>
        </authorList>
    </citation>
    <scope>NUCLEOTIDE SEQUENCE [LARGE SCALE GENOMIC DNA]</scope>
    <source>
        <strain evidence="5">cv. DH55</strain>
    </source>
</reference>
<protein>
    <submittedName>
        <fullName evidence="6">Probable WRKY transcription factor 19</fullName>
    </submittedName>
</protein>
<keyword evidence="3" id="KW-0611">Plant defense</keyword>
<dbReference type="Pfam" id="PF00931">
    <property type="entry name" value="NB-ARC"/>
    <property type="match status" value="1"/>
</dbReference>
<dbReference type="InterPro" id="IPR002182">
    <property type="entry name" value="NB-ARC"/>
</dbReference>
<keyword evidence="2" id="KW-0677">Repeat</keyword>